<gene>
    <name evidence="1" type="ORF">BKM31_04980</name>
</gene>
<protein>
    <submittedName>
        <fullName evidence="1">Uncharacterized protein</fullName>
    </submittedName>
</protein>
<proteinExistence type="predicted"/>
<dbReference type="STRING" id="1909395.BKM31_04980"/>
<reference evidence="2" key="1">
    <citation type="journal article" date="2017" name="Med. Chem. Commun.">
        <title>Nonomuraea sp. ATCC 55076 harbours the largest actinomycete chromosome to date and the kistamicin biosynthetic gene cluster.</title>
        <authorList>
            <person name="Nazari B."/>
            <person name="Forneris C.C."/>
            <person name="Gibson M.I."/>
            <person name="Moon K."/>
            <person name="Schramma K.R."/>
            <person name="Seyedsayamdost M.R."/>
        </authorList>
    </citation>
    <scope>NUCLEOTIDE SEQUENCE [LARGE SCALE GENOMIC DNA]</scope>
    <source>
        <strain evidence="2">ATCC 55076</strain>
    </source>
</reference>
<sequence length="142" mass="15637">MMDAALLAGIFALFGVALQQTFSLLSARITQQQLINQGRRQEHRELYGRYLAQARRVQRLLKELSRSPAVQNEDGRERASAELDILAEITAEIRLVAPGKVAAAVVDLEDSMRRHLRDGGDLPDGLPLGPVITILSADLAHM</sequence>
<dbReference type="AlphaFoldDB" id="A0A1U9ZSL5"/>
<dbReference type="EMBL" id="CP017717">
    <property type="protein sequence ID" value="AQZ60928.1"/>
    <property type="molecule type" value="Genomic_DNA"/>
</dbReference>
<dbReference type="Proteomes" id="UP000190797">
    <property type="component" value="Chromosome"/>
</dbReference>
<dbReference type="KEGG" id="noa:BKM31_04980"/>
<evidence type="ECO:0000313" key="1">
    <source>
        <dbReference type="EMBL" id="AQZ60928.1"/>
    </source>
</evidence>
<name>A0A1U9ZSL5_9ACTN</name>
<keyword evidence="2" id="KW-1185">Reference proteome</keyword>
<evidence type="ECO:0000313" key="2">
    <source>
        <dbReference type="Proteomes" id="UP000190797"/>
    </source>
</evidence>
<organism evidence="1 2">
    <name type="scientific">[Actinomadura] parvosata subsp. kistnae</name>
    <dbReference type="NCBI Taxonomy" id="1909395"/>
    <lineage>
        <taxon>Bacteria</taxon>
        <taxon>Bacillati</taxon>
        <taxon>Actinomycetota</taxon>
        <taxon>Actinomycetes</taxon>
        <taxon>Streptosporangiales</taxon>
        <taxon>Streptosporangiaceae</taxon>
        <taxon>Nonomuraea</taxon>
    </lineage>
</organism>
<accession>A0A1U9ZSL5</accession>